<sequence length="378" mass="40669">MTANRVYCGTYTDLGKQGEPGITGDMPESAKPGVTGSDGIYIFDHDIESGALRHIHTVDGVVNPSFLALDPSERFLFAVNELYEFDGESTGAVSSFVIDRNTGVPHLVSQVPSGGANPCHLSVSPCGRYLLVANHGTATVAMVPIDERGCLSPLVDLRKDEPTDTMGHRQPHAHFVTPDPGGGFVLSTDTGTDRIMIYRLDAEQGRLIPNDPAWGGTHPGGSPRHLAFHPSGRFLYANGEADLTLSVFRYDAERGALEHVQHLSTLPEGVDTNGYSTAQIVVHPNGRFVYVSNRGHESITVFEIDEAARTATRIAVESTRGQTPRNFMIDPSGRFLHVANQDSNAIECFTIDPASGQLAHTDQAAHVPAPSCILFTTT</sequence>
<dbReference type="AlphaFoldDB" id="A0A6J4UBV7"/>
<proteinExistence type="inferred from homology"/>
<protein>
    <submittedName>
        <fullName evidence="4">6-phosphogluconolactonase</fullName>
        <ecNumber evidence="4">3.1.1.31</ecNumber>
    </submittedName>
</protein>
<keyword evidence="2" id="KW-0313">Glucose metabolism</keyword>
<evidence type="ECO:0000256" key="1">
    <source>
        <dbReference type="ARBA" id="ARBA00005564"/>
    </source>
</evidence>
<dbReference type="Pfam" id="PF10282">
    <property type="entry name" value="Lactonase"/>
    <property type="match status" value="1"/>
</dbReference>
<dbReference type="GO" id="GO:0006006">
    <property type="term" value="P:glucose metabolic process"/>
    <property type="evidence" value="ECO:0007669"/>
    <property type="project" value="UniProtKB-KW"/>
</dbReference>
<evidence type="ECO:0000313" key="4">
    <source>
        <dbReference type="EMBL" id="CAA9544205.1"/>
    </source>
</evidence>
<gene>
    <name evidence="4" type="ORF">AVDCRST_MAG43-432</name>
</gene>
<dbReference type="EC" id="3.1.1.31" evidence="4"/>
<accession>A0A6J4UBV7</accession>
<evidence type="ECO:0000256" key="2">
    <source>
        <dbReference type="ARBA" id="ARBA00022526"/>
    </source>
</evidence>
<dbReference type="InterPro" id="IPR015943">
    <property type="entry name" value="WD40/YVTN_repeat-like_dom_sf"/>
</dbReference>
<name>A0A6J4UBV7_9BACT</name>
<comment type="similarity">
    <text evidence="1">Belongs to the cycloisomerase 2 family.</text>
</comment>
<dbReference type="Gene3D" id="2.130.10.10">
    <property type="entry name" value="YVTN repeat-like/Quinoprotein amine dehydrogenase"/>
    <property type="match status" value="1"/>
</dbReference>
<evidence type="ECO:0000256" key="3">
    <source>
        <dbReference type="SAM" id="MobiDB-lite"/>
    </source>
</evidence>
<dbReference type="SUPFAM" id="SSF51004">
    <property type="entry name" value="C-terminal (heme d1) domain of cytochrome cd1-nitrite reductase"/>
    <property type="match status" value="1"/>
</dbReference>
<organism evidence="4">
    <name type="scientific">uncultured Thermomicrobiales bacterium</name>
    <dbReference type="NCBI Taxonomy" id="1645740"/>
    <lineage>
        <taxon>Bacteria</taxon>
        <taxon>Pseudomonadati</taxon>
        <taxon>Thermomicrobiota</taxon>
        <taxon>Thermomicrobia</taxon>
        <taxon>Thermomicrobiales</taxon>
        <taxon>environmental samples</taxon>
    </lineage>
</organism>
<dbReference type="InterPro" id="IPR011048">
    <property type="entry name" value="Haem_d1_sf"/>
</dbReference>
<dbReference type="GO" id="GO:0017057">
    <property type="term" value="F:6-phosphogluconolactonase activity"/>
    <property type="evidence" value="ECO:0007669"/>
    <property type="project" value="UniProtKB-EC"/>
</dbReference>
<dbReference type="GO" id="GO:0005829">
    <property type="term" value="C:cytosol"/>
    <property type="evidence" value="ECO:0007669"/>
    <property type="project" value="TreeGrafter"/>
</dbReference>
<keyword evidence="4" id="KW-0378">Hydrolase</keyword>
<dbReference type="PANTHER" id="PTHR30344">
    <property type="entry name" value="6-PHOSPHOGLUCONOLACTONASE-RELATED"/>
    <property type="match status" value="1"/>
</dbReference>
<feature type="region of interest" description="Disordered" evidence="3">
    <location>
        <begin position="163"/>
        <end position="183"/>
    </location>
</feature>
<dbReference type="InterPro" id="IPR050282">
    <property type="entry name" value="Cycloisomerase_2"/>
</dbReference>
<reference evidence="4" key="1">
    <citation type="submission" date="2020-02" db="EMBL/GenBank/DDBJ databases">
        <authorList>
            <person name="Meier V. D."/>
        </authorList>
    </citation>
    <scope>NUCLEOTIDE SEQUENCE</scope>
    <source>
        <strain evidence="4">AVDCRST_MAG43</strain>
    </source>
</reference>
<dbReference type="EMBL" id="CADCWI010000022">
    <property type="protein sequence ID" value="CAA9544205.1"/>
    <property type="molecule type" value="Genomic_DNA"/>
</dbReference>
<dbReference type="PANTHER" id="PTHR30344:SF1">
    <property type="entry name" value="6-PHOSPHOGLUCONOLACTONASE"/>
    <property type="match status" value="1"/>
</dbReference>
<dbReference type="InterPro" id="IPR019405">
    <property type="entry name" value="Lactonase_7-beta_prop"/>
</dbReference>
<keyword evidence="2" id="KW-0119">Carbohydrate metabolism</keyword>